<organism evidence="2 3">
    <name type="scientific">Dongia soli</name>
    <dbReference type="NCBI Taxonomy" id="600628"/>
    <lineage>
        <taxon>Bacteria</taxon>
        <taxon>Pseudomonadati</taxon>
        <taxon>Pseudomonadota</taxon>
        <taxon>Alphaproteobacteria</taxon>
        <taxon>Rhodospirillales</taxon>
        <taxon>Dongiaceae</taxon>
        <taxon>Dongia</taxon>
    </lineage>
</organism>
<dbReference type="SUPFAM" id="SSF56235">
    <property type="entry name" value="N-terminal nucleophile aminohydrolases (Ntn hydrolases)"/>
    <property type="match status" value="1"/>
</dbReference>
<evidence type="ECO:0000313" key="2">
    <source>
        <dbReference type="EMBL" id="MDY0883755.1"/>
    </source>
</evidence>
<dbReference type="InterPro" id="IPR043137">
    <property type="entry name" value="GGT_ssub_C"/>
</dbReference>
<feature type="compositionally biased region" description="Basic and acidic residues" evidence="1">
    <location>
        <begin position="379"/>
        <end position="390"/>
    </location>
</feature>
<evidence type="ECO:0000256" key="1">
    <source>
        <dbReference type="SAM" id="MobiDB-lite"/>
    </source>
</evidence>
<dbReference type="EC" id="2.3.2.2" evidence="2"/>
<dbReference type="PRINTS" id="PR01210">
    <property type="entry name" value="GGTRANSPTASE"/>
</dbReference>
<dbReference type="InterPro" id="IPR029055">
    <property type="entry name" value="Ntn_hydrolases_N"/>
</dbReference>
<keyword evidence="2" id="KW-0808">Transferase</keyword>
<feature type="region of interest" description="Disordered" evidence="1">
    <location>
        <begin position="359"/>
        <end position="390"/>
    </location>
</feature>
<accession>A0ABU5ECJ5</accession>
<sequence length="582" mass="63448">MIHDLETLPGTQATGRKSYRPPIVGRDVAASTGHPLATLAAMRILDSGGNAVDAGVAAGMALGVLQPDIVGFTGVAPIILYLAKEKKVISISGLGRWPKRTDADYFRRETNGELPLGVLRTVVPASIDAWVTALAKYGTKTFGETAQAAYDLAERGFPAHALLCQTISDEPTEFSHWPTNAEVFMPKGRPPMVGEVFRQPDLARTIARLIAAEKAAGGSRIAGLEAVRKCFYEGEIAQDILSFYEREGGWLSAEDMRDFHVGIEDAPSTTFGAYQVYSCGAWCQGPVLLEFLNMLENDDLRRLGCNSPDYIHLVTEVMKLGFADREAYFGDPEFVDVPMDVLLSKSYAQERRRAVSMDRAFPDMPPPGHIARLSPHASKAKERPSEDRARDTTYLCVIDKDGNGFSATPSDGYSTTPVIPGLGFAASDRGTQSRVQADHPSTIAPWRRPRLTPNPALALKDGKLAMVFGTPGGDVQCQAMLQFFLNVTTFGMDAQQAIETPRFFTSSFPSSFYPHHSEPGMLRLEHALHHTADALSSRGHRIGIWPALHWRAGGVCGITVEAATNYRSAGADPRRECYAMAW</sequence>
<comment type="caution">
    <text evidence="2">The sequence shown here is derived from an EMBL/GenBank/DDBJ whole genome shotgun (WGS) entry which is preliminary data.</text>
</comment>
<dbReference type="EMBL" id="JAXCLW010000003">
    <property type="protein sequence ID" value="MDY0883755.1"/>
    <property type="molecule type" value="Genomic_DNA"/>
</dbReference>
<dbReference type="GO" id="GO:0103068">
    <property type="term" value="F:leukotriene C4 gamma-glutamyl transferase activity"/>
    <property type="evidence" value="ECO:0007669"/>
    <property type="project" value="UniProtKB-EC"/>
</dbReference>
<dbReference type="PANTHER" id="PTHR43881">
    <property type="entry name" value="GAMMA-GLUTAMYLTRANSPEPTIDASE (AFU_ORTHOLOGUE AFUA_4G13580)"/>
    <property type="match status" value="1"/>
</dbReference>
<dbReference type="InterPro" id="IPR043138">
    <property type="entry name" value="GGT_lsub"/>
</dbReference>
<protein>
    <submittedName>
        <fullName evidence="2">Gamma-glutamyltransferase</fullName>
        <ecNumber evidence="2">2.3.2.2</ecNumber>
    </submittedName>
</protein>
<keyword evidence="2" id="KW-0012">Acyltransferase</keyword>
<dbReference type="RefSeq" id="WP_320508822.1">
    <property type="nucleotide sequence ID" value="NZ_JAXCLW010000003.1"/>
</dbReference>
<dbReference type="Gene3D" id="1.10.246.130">
    <property type="match status" value="1"/>
</dbReference>
<dbReference type="InterPro" id="IPR052896">
    <property type="entry name" value="GGT-like_enzyme"/>
</dbReference>
<feature type="region of interest" description="Disordered" evidence="1">
    <location>
        <begin position="1"/>
        <end position="20"/>
    </location>
</feature>
<dbReference type="Proteomes" id="UP001279642">
    <property type="component" value="Unassembled WGS sequence"/>
</dbReference>
<gene>
    <name evidence="2" type="ORF">SMD27_12955</name>
</gene>
<evidence type="ECO:0000313" key="3">
    <source>
        <dbReference type="Proteomes" id="UP001279642"/>
    </source>
</evidence>
<dbReference type="Gene3D" id="3.60.20.40">
    <property type="match status" value="1"/>
</dbReference>
<reference evidence="2 3" key="1">
    <citation type="journal article" date="2016" name="Antonie Van Leeuwenhoek">
        <title>Dongia soli sp. nov., isolated from soil from Dokdo, Korea.</title>
        <authorList>
            <person name="Kim D.U."/>
            <person name="Lee H."/>
            <person name="Kim H."/>
            <person name="Kim S.G."/>
            <person name="Ka J.O."/>
        </authorList>
    </citation>
    <scope>NUCLEOTIDE SEQUENCE [LARGE SCALE GENOMIC DNA]</scope>
    <source>
        <strain evidence="2 3">D78</strain>
    </source>
</reference>
<dbReference type="Pfam" id="PF01019">
    <property type="entry name" value="G_glu_transpept"/>
    <property type="match status" value="1"/>
</dbReference>
<dbReference type="PANTHER" id="PTHR43881:SF1">
    <property type="entry name" value="GAMMA-GLUTAMYLTRANSPEPTIDASE (AFU_ORTHOLOGUE AFUA_4G13580)"/>
    <property type="match status" value="1"/>
</dbReference>
<keyword evidence="3" id="KW-1185">Reference proteome</keyword>
<name>A0ABU5ECJ5_9PROT</name>
<proteinExistence type="predicted"/>